<dbReference type="EMBL" id="HE575320">
    <property type="protein sequence ID" value="CCC91243.1"/>
    <property type="molecule type" value="Genomic_DNA"/>
</dbReference>
<organism evidence="2">
    <name type="scientific">Trypanosoma congolense (strain IL3000)</name>
    <dbReference type="NCBI Taxonomy" id="1068625"/>
    <lineage>
        <taxon>Eukaryota</taxon>
        <taxon>Discoba</taxon>
        <taxon>Euglenozoa</taxon>
        <taxon>Kinetoplastea</taxon>
        <taxon>Metakinetoplastina</taxon>
        <taxon>Trypanosomatida</taxon>
        <taxon>Trypanosomatidae</taxon>
        <taxon>Trypanosoma</taxon>
        <taxon>Nannomonas</taxon>
    </lineage>
</organism>
<evidence type="ECO:0000313" key="2">
    <source>
        <dbReference type="EMBL" id="CCC91243.1"/>
    </source>
</evidence>
<dbReference type="AlphaFoldDB" id="G0UPD2"/>
<gene>
    <name evidence="2" type="ORF">TCIL3000_7_420</name>
</gene>
<accession>G0UPD2</accession>
<dbReference type="VEuPathDB" id="TriTrypDB:TcIL3000_7_420"/>
<evidence type="ECO:0000256" key="1">
    <source>
        <dbReference type="SAM" id="MobiDB-lite"/>
    </source>
</evidence>
<sequence length="570" mass="62557">MLLFSLYFFDTTGTVFSGNAVIFFYYTSSPSRLPMRACRPLASFFYLRCGASISGWHRRAVVRRVGQWQSPALAAFSSPLWGSTYGVVADNSPSTGEARDCRVPVWEQLVENIEEVVQTSGDSESWRRLCLLWQRHFTQSGAGSLPETLEEELLTCHCGVDTVEERVPRDLWALPVFVQALCAAIQQGLMQVELLGDTAAGCPVVGGVALGEADKKLLSSVIIEMRVVVFYLAQERLVHVVRAVHEQSVDELLAKELELNNQTHRDSVVVQNDDALPSRDVERVSHMGTRLSPESLQQVIMLAEAAAAVLSIHPPNSLLPAVYQLLLPALGVCEQLDSQRLGDLATAFACSTDFDDPRCGIKDICSASCTPVNGCCTHAVDNVVTTLSKTIADETLKPVMTPYTVLSHMNALSRALELLMRGAASALDASAQHDVVQNAKLRLLPLKERKKMEQKTKPLWTVDSAVKLLDDVSVVSSALSSRRYMDKSFWSAVFDFTALVIKVALTPHVLLNVRHILFALHYANQLSCYERLMTLLVQLGVLEEPVPSPSEARDAMKSVPGKSAAAFQGD</sequence>
<feature type="region of interest" description="Disordered" evidence="1">
    <location>
        <begin position="548"/>
        <end position="570"/>
    </location>
</feature>
<proteinExistence type="predicted"/>
<reference evidence="2" key="1">
    <citation type="journal article" date="2012" name="Proc. Natl. Acad. Sci. U.S.A.">
        <title>Antigenic diversity is generated by distinct evolutionary mechanisms in African trypanosome species.</title>
        <authorList>
            <person name="Jackson A.P."/>
            <person name="Berry A."/>
            <person name="Aslett M."/>
            <person name="Allison H.C."/>
            <person name="Burton P."/>
            <person name="Vavrova-Anderson J."/>
            <person name="Brown R."/>
            <person name="Browne H."/>
            <person name="Corton N."/>
            <person name="Hauser H."/>
            <person name="Gamble J."/>
            <person name="Gilderthorp R."/>
            <person name="Marcello L."/>
            <person name="McQuillan J."/>
            <person name="Otto T.D."/>
            <person name="Quail M.A."/>
            <person name="Sanders M.J."/>
            <person name="van Tonder A."/>
            <person name="Ginger M.L."/>
            <person name="Field M.C."/>
            <person name="Barry J.D."/>
            <person name="Hertz-Fowler C."/>
            <person name="Berriman M."/>
        </authorList>
    </citation>
    <scope>NUCLEOTIDE SEQUENCE</scope>
    <source>
        <strain evidence="2">IL3000</strain>
    </source>
</reference>
<name>G0UPD2_TRYCI</name>
<protein>
    <submittedName>
        <fullName evidence="2">Uncharacterized protein</fullName>
    </submittedName>
</protein>